<organism evidence="2 3">
    <name type="scientific">Candidatus Curtissbacteria bacterium RIFCSPHIGHO2_12_FULL_38_9b</name>
    <dbReference type="NCBI Taxonomy" id="1797720"/>
    <lineage>
        <taxon>Bacteria</taxon>
        <taxon>Candidatus Curtissiibacteriota</taxon>
    </lineage>
</organism>
<feature type="transmembrane region" description="Helical" evidence="1">
    <location>
        <begin position="21"/>
        <end position="41"/>
    </location>
</feature>
<dbReference type="InterPro" id="IPR008969">
    <property type="entry name" value="CarboxyPept-like_regulatory"/>
</dbReference>
<comment type="caution">
    <text evidence="2">The sequence shown here is derived from an EMBL/GenBank/DDBJ whole genome shotgun (WGS) entry which is preliminary data.</text>
</comment>
<dbReference type="InterPro" id="IPR024414">
    <property type="entry name" value="Uncharacterised_PrgI"/>
</dbReference>
<evidence type="ECO:0000256" key="1">
    <source>
        <dbReference type="SAM" id="Phobius"/>
    </source>
</evidence>
<feature type="transmembrane region" description="Helical" evidence="1">
    <location>
        <begin position="47"/>
        <end position="66"/>
    </location>
</feature>
<protein>
    <submittedName>
        <fullName evidence="2">Uncharacterized protein</fullName>
    </submittedName>
</protein>
<evidence type="ECO:0000313" key="2">
    <source>
        <dbReference type="EMBL" id="OGD94888.1"/>
    </source>
</evidence>
<proteinExistence type="predicted"/>
<dbReference type="Proteomes" id="UP000176666">
    <property type="component" value="Unassembled WGS sequence"/>
</dbReference>
<keyword evidence="1" id="KW-1133">Transmembrane helix</keyword>
<dbReference type="AlphaFoldDB" id="A0A1F5GSR4"/>
<keyword evidence="1" id="KW-0812">Transmembrane</keyword>
<name>A0A1F5GSR4_9BACT</name>
<dbReference type="Pfam" id="PF12666">
    <property type="entry name" value="PrgI"/>
    <property type="match status" value="1"/>
</dbReference>
<reference evidence="2 3" key="1">
    <citation type="journal article" date="2016" name="Nat. Commun.">
        <title>Thousands of microbial genomes shed light on interconnected biogeochemical processes in an aquifer system.</title>
        <authorList>
            <person name="Anantharaman K."/>
            <person name="Brown C.T."/>
            <person name="Hug L.A."/>
            <person name="Sharon I."/>
            <person name="Castelle C.J."/>
            <person name="Probst A.J."/>
            <person name="Thomas B.C."/>
            <person name="Singh A."/>
            <person name="Wilkins M.J."/>
            <person name="Karaoz U."/>
            <person name="Brodie E.L."/>
            <person name="Williams K.H."/>
            <person name="Hubbard S.S."/>
            <person name="Banfield J.F."/>
        </authorList>
    </citation>
    <scope>NUCLEOTIDE SEQUENCE [LARGE SCALE GENOMIC DNA]</scope>
</reference>
<dbReference type="EMBL" id="MFBJ01000073">
    <property type="protein sequence ID" value="OGD94888.1"/>
    <property type="molecule type" value="Genomic_DNA"/>
</dbReference>
<keyword evidence="1" id="KW-0472">Membrane</keyword>
<accession>A0A1F5GSR4</accession>
<gene>
    <name evidence="2" type="ORF">A3F02_03670</name>
</gene>
<evidence type="ECO:0000313" key="3">
    <source>
        <dbReference type="Proteomes" id="UP000176666"/>
    </source>
</evidence>
<sequence length="552" mass="61069">MEQHPVPQHIASFEFKLFGNLTVRQFATLAIPMSVAAIIFFSNITAVIRLPLALLFAGLGLFAALVPVGGRPFDKWIVAFIKAILSPTQRIWIKEEKLPEFLSVVTSRPQSMENIPQAITNQSKQRLIEYLRSLPKKSQTSLDVKEEVSLQRLGLEAPIQRDASGMLLAQAQGTMPPPIIWPTKTYPQAPLYFGQSLPQINTPTGLRDVKTDSEEEYAPKMKQSLPNIQTPQKTAAAPRVSSHAKPYILHGVEKKLDLPINKQRTIEFIKTPFPISPKAHLASETGLAGQFIIPLRTPEKIIKFIASVGKTRVRKLHFAPPNGYNLANLPIRGESRFEISEALKKRFEEDEHLPFLEPEKEKPAPPPKTSPPPVVPIFKPAQYQKPQPNIEKPKTIPRANTFIPKPSAGLQTAHDVSLKHKKRELIDSQLSVGLHKTAISPLANLELAKAQMVPLTNRPNVLSGLVLLADGSPVEGAIIIVRDSDGIPQRAMKTNKLGQFLSATSLANGQYILEVESRQAVFAPITMKLKGEVLFPMEVKSKGISNIPEGDR</sequence>
<dbReference type="SUPFAM" id="SSF49464">
    <property type="entry name" value="Carboxypeptidase regulatory domain-like"/>
    <property type="match status" value="1"/>
</dbReference>